<dbReference type="InterPro" id="IPR000836">
    <property type="entry name" value="PRTase_dom"/>
</dbReference>
<dbReference type="Gene3D" id="3.40.50.2020">
    <property type="match status" value="1"/>
</dbReference>
<keyword evidence="2" id="KW-0808">Transferase</keyword>
<gene>
    <name evidence="2" type="ORF">ROH8110_01118</name>
</gene>
<evidence type="ECO:0000259" key="1">
    <source>
        <dbReference type="Pfam" id="PF00156"/>
    </source>
</evidence>
<accession>A0A1X6YLX4</accession>
<dbReference type="Proteomes" id="UP000193207">
    <property type="component" value="Unassembled WGS sequence"/>
</dbReference>
<dbReference type="AlphaFoldDB" id="A0A1X6YLX4"/>
<dbReference type="InterPro" id="IPR029057">
    <property type="entry name" value="PRTase-like"/>
</dbReference>
<evidence type="ECO:0000313" key="2">
    <source>
        <dbReference type="EMBL" id="SLN25318.1"/>
    </source>
</evidence>
<organism evidence="2 3">
    <name type="scientific">Roseovarius halotolerans</name>
    <dbReference type="NCBI Taxonomy" id="505353"/>
    <lineage>
        <taxon>Bacteria</taxon>
        <taxon>Pseudomonadati</taxon>
        <taxon>Pseudomonadota</taxon>
        <taxon>Alphaproteobacteria</taxon>
        <taxon>Rhodobacterales</taxon>
        <taxon>Roseobacteraceae</taxon>
        <taxon>Roseovarius</taxon>
    </lineage>
</organism>
<evidence type="ECO:0000313" key="3">
    <source>
        <dbReference type="Proteomes" id="UP000193207"/>
    </source>
</evidence>
<name>A0A1X6YLX4_9RHOB</name>
<keyword evidence="3" id="KW-1185">Reference proteome</keyword>
<sequence length="235" mass="24831">MRCAVRDLAPRGTGGVTVYDDRHDAAHRLLQVLPPLEEEDVVVLALPRGGVPIGAEIAESLHAPLDLILVRKVGAPRNPELAVAAVTGPGDAGLLVNVPTARAFGLSRSDIDALAASERTELERRRNAYVGGRAPLPLKGRTVLVVDDGVATGTTLRAALTALRNRAPARVIVAVPVASAEALETLRGLADAIICPEPQLRFGAVGAAYRVFDQVTDEEVIHMMQEANARGETKE</sequence>
<dbReference type="EMBL" id="FWFU01000001">
    <property type="protein sequence ID" value="SLN25318.1"/>
    <property type="molecule type" value="Genomic_DNA"/>
</dbReference>
<dbReference type="CDD" id="cd06223">
    <property type="entry name" value="PRTases_typeI"/>
    <property type="match status" value="1"/>
</dbReference>
<reference evidence="2 3" key="1">
    <citation type="submission" date="2017-03" db="EMBL/GenBank/DDBJ databases">
        <authorList>
            <person name="Afonso C.L."/>
            <person name="Miller P.J."/>
            <person name="Scott M.A."/>
            <person name="Spackman E."/>
            <person name="Goraichik I."/>
            <person name="Dimitrov K.M."/>
            <person name="Suarez D.L."/>
            <person name="Swayne D.E."/>
        </authorList>
    </citation>
    <scope>NUCLEOTIDE SEQUENCE [LARGE SCALE GENOMIC DNA]</scope>
    <source>
        <strain evidence="2 3">CECT 8110</strain>
    </source>
</reference>
<protein>
    <submittedName>
        <fullName evidence="2">Putative phosphoribosyl transferase/MT0597</fullName>
    </submittedName>
</protein>
<dbReference type="SUPFAM" id="SSF53271">
    <property type="entry name" value="PRTase-like"/>
    <property type="match status" value="1"/>
</dbReference>
<dbReference type="GO" id="GO:0016740">
    <property type="term" value="F:transferase activity"/>
    <property type="evidence" value="ECO:0007669"/>
    <property type="project" value="UniProtKB-KW"/>
</dbReference>
<dbReference type="Pfam" id="PF00156">
    <property type="entry name" value="Pribosyltran"/>
    <property type="match status" value="1"/>
</dbReference>
<dbReference type="Gene3D" id="3.30.1310.20">
    <property type="entry name" value="PRTase-like"/>
    <property type="match status" value="1"/>
</dbReference>
<proteinExistence type="predicted"/>
<feature type="domain" description="Phosphoribosyltransferase" evidence="1">
    <location>
        <begin position="85"/>
        <end position="188"/>
    </location>
</feature>